<gene>
    <name evidence="2" type="ORF">GCM10010238_54560</name>
</gene>
<name>A0A918GU03_STRGD</name>
<accession>A0A918GU03</accession>
<protein>
    <submittedName>
        <fullName evidence="2">Uncharacterized protein</fullName>
    </submittedName>
</protein>
<reference evidence="2" key="1">
    <citation type="journal article" date="2014" name="Int. J. Syst. Evol. Microbiol.">
        <title>Complete genome sequence of Corynebacterium casei LMG S-19264T (=DSM 44701T), isolated from a smear-ripened cheese.</title>
        <authorList>
            <consortium name="US DOE Joint Genome Institute (JGI-PGF)"/>
            <person name="Walter F."/>
            <person name="Albersmeier A."/>
            <person name="Kalinowski J."/>
            <person name="Ruckert C."/>
        </authorList>
    </citation>
    <scope>NUCLEOTIDE SEQUENCE</scope>
    <source>
        <strain evidence="2">JCM 4234</strain>
    </source>
</reference>
<comment type="caution">
    <text evidence="2">The sequence shown here is derived from an EMBL/GenBank/DDBJ whole genome shotgun (WGS) entry which is preliminary data.</text>
</comment>
<dbReference type="AlphaFoldDB" id="A0A918GU03"/>
<dbReference type="EMBL" id="BMSL01000022">
    <property type="protein sequence ID" value="GGS58379.1"/>
    <property type="molecule type" value="Genomic_DNA"/>
</dbReference>
<keyword evidence="3" id="KW-1185">Reference proteome</keyword>
<reference evidence="2" key="2">
    <citation type="submission" date="2020-09" db="EMBL/GenBank/DDBJ databases">
        <authorList>
            <person name="Sun Q."/>
            <person name="Ohkuma M."/>
        </authorList>
    </citation>
    <scope>NUCLEOTIDE SEQUENCE</scope>
    <source>
        <strain evidence="2">JCM 4234</strain>
    </source>
</reference>
<feature type="region of interest" description="Disordered" evidence="1">
    <location>
        <begin position="31"/>
        <end position="58"/>
    </location>
</feature>
<feature type="compositionally biased region" description="Basic residues" evidence="1">
    <location>
        <begin position="42"/>
        <end position="58"/>
    </location>
</feature>
<evidence type="ECO:0000313" key="2">
    <source>
        <dbReference type="EMBL" id="GGS58379.1"/>
    </source>
</evidence>
<sequence>MIEQVPHRTPGADPAGIALALEVAYALHPPAPRAPEVAPHPVRAHRAAPARRRTGVRG</sequence>
<organism evidence="2 3">
    <name type="scientific">Streptomyces griseoviridis</name>
    <dbReference type="NCBI Taxonomy" id="45398"/>
    <lineage>
        <taxon>Bacteria</taxon>
        <taxon>Bacillati</taxon>
        <taxon>Actinomycetota</taxon>
        <taxon>Actinomycetes</taxon>
        <taxon>Kitasatosporales</taxon>
        <taxon>Streptomycetaceae</taxon>
        <taxon>Streptomyces</taxon>
    </lineage>
</organism>
<evidence type="ECO:0000313" key="3">
    <source>
        <dbReference type="Proteomes" id="UP000653493"/>
    </source>
</evidence>
<evidence type="ECO:0000256" key="1">
    <source>
        <dbReference type="SAM" id="MobiDB-lite"/>
    </source>
</evidence>
<dbReference type="Proteomes" id="UP000653493">
    <property type="component" value="Unassembled WGS sequence"/>
</dbReference>
<proteinExistence type="predicted"/>